<protein>
    <submittedName>
        <fullName evidence="1">Uncharacterized protein</fullName>
    </submittedName>
</protein>
<comment type="caution">
    <text evidence="1">The sequence shown here is derived from an EMBL/GenBank/DDBJ whole genome shotgun (WGS) entry which is preliminary data.</text>
</comment>
<evidence type="ECO:0000313" key="1">
    <source>
        <dbReference type="EMBL" id="ORX96634.1"/>
    </source>
</evidence>
<dbReference type="OrthoDB" id="5329332at2759"/>
<keyword evidence="2" id="KW-1185">Reference proteome</keyword>
<dbReference type="Proteomes" id="UP000193144">
    <property type="component" value="Unassembled WGS sequence"/>
</dbReference>
<proteinExistence type="predicted"/>
<evidence type="ECO:0000313" key="2">
    <source>
        <dbReference type="Proteomes" id="UP000193144"/>
    </source>
</evidence>
<dbReference type="AlphaFoldDB" id="A0A1Y1YG75"/>
<accession>A0A1Y1YG75</accession>
<dbReference type="EMBL" id="MCFA01000251">
    <property type="protein sequence ID" value="ORX96634.1"/>
    <property type="molecule type" value="Genomic_DNA"/>
</dbReference>
<reference evidence="1 2" key="1">
    <citation type="submission" date="2016-07" db="EMBL/GenBank/DDBJ databases">
        <title>Pervasive Adenine N6-methylation of Active Genes in Fungi.</title>
        <authorList>
            <consortium name="DOE Joint Genome Institute"/>
            <person name="Mondo S.J."/>
            <person name="Dannebaum R.O."/>
            <person name="Kuo R.C."/>
            <person name="Labutti K."/>
            <person name="Haridas S."/>
            <person name="Kuo A."/>
            <person name="Salamov A."/>
            <person name="Ahrendt S.R."/>
            <person name="Lipzen A."/>
            <person name="Sullivan W."/>
            <person name="Andreopoulos W.B."/>
            <person name="Clum A."/>
            <person name="Lindquist E."/>
            <person name="Daum C."/>
            <person name="Ramamoorthy G.K."/>
            <person name="Gryganskyi A."/>
            <person name="Culley D."/>
            <person name="Magnuson J.K."/>
            <person name="James T.Y."/>
            <person name="O'Malley M.A."/>
            <person name="Stajich J.E."/>
            <person name="Spatafora J.W."/>
            <person name="Visel A."/>
            <person name="Grigoriev I.V."/>
        </authorList>
    </citation>
    <scope>NUCLEOTIDE SEQUENCE [LARGE SCALE GENOMIC DNA]</scope>
    <source>
        <strain evidence="1 2">CBS 115471</strain>
    </source>
</reference>
<sequence>MVYIPHIRGHKLTAYLTTTSPPSPTQLSLIHSSFSLGAYSRFPTPIAELHILANPSYASASLSHASMRRAESAAGSSAPFLVIDDETLTDGGVWYISDFATEDEVEDGEAESTDVLVKIRVRIEHVPVMHVNY</sequence>
<organism evidence="1 2">
    <name type="scientific">Clohesyomyces aquaticus</name>
    <dbReference type="NCBI Taxonomy" id="1231657"/>
    <lineage>
        <taxon>Eukaryota</taxon>
        <taxon>Fungi</taxon>
        <taxon>Dikarya</taxon>
        <taxon>Ascomycota</taxon>
        <taxon>Pezizomycotina</taxon>
        <taxon>Dothideomycetes</taxon>
        <taxon>Pleosporomycetidae</taxon>
        <taxon>Pleosporales</taxon>
        <taxon>Lindgomycetaceae</taxon>
        <taxon>Clohesyomyces</taxon>
    </lineage>
</organism>
<gene>
    <name evidence="1" type="ORF">BCR34DRAFT_593772</name>
</gene>
<name>A0A1Y1YG75_9PLEO</name>
<feature type="non-terminal residue" evidence="1">
    <location>
        <position position="133"/>
    </location>
</feature>